<dbReference type="EMBL" id="MZNU01000182">
    <property type="protein sequence ID" value="OWP03204.1"/>
    <property type="molecule type" value="Genomic_DNA"/>
</dbReference>
<protein>
    <submittedName>
        <fullName evidence="2">Uncharacterized protein</fullName>
    </submittedName>
</protein>
<feature type="compositionally biased region" description="Basic and acidic residues" evidence="1">
    <location>
        <begin position="85"/>
        <end position="101"/>
    </location>
</feature>
<evidence type="ECO:0000256" key="1">
    <source>
        <dbReference type="SAM" id="MobiDB-lite"/>
    </source>
</evidence>
<comment type="caution">
    <text evidence="2">The sequence shown here is derived from an EMBL/GenBank/DDBJ whole genome shotgun (WGS) entry which is preliminary data.</text>
</comment>
<evidence type="ECO:0000313" key="2">
    <source>
        <dbReference type="EMBL" id="OWP03204.1"/>
    </source>
</evidence>
<keyword evidence="3" id="KW-1185">Reference proteome</keyword>
<accession>A0A218Z679</accession>
<sequence>MSAHRVSGIDALPCAAWAFTQLHHYRGWPCFTPPEPAPYRAGEHRHDSTSEETRISRPYDVIPAQDLLNPLGRMLASLSTALRTGRREQRRTGKAADRGASHPENHCAFDLLILPQTQAVWEFPPGPRYVCKTIPNSQDPEPRQDAWDKARGIRSLGQRFCRTGSHASKELAGKEAAETRVRGGGGGGAEAAHLRAPTFLTSAPGHVIGRPNWKLADSDVSIRGGWGNTAGMREKLWAESGVVGRRSSLDQTSRSMATPAARGEAGAGIETTRMENGELSRPNPRGSGTGTDVFLLAEEMKDERVGEVVYEFWYGGESFA</sequence>
<organism evidence="2 3">
    <name type="scientific">Diplocarpon coronariae</name>
    <dbReference type="NCBI Taxonomy" id="2795749"/>
    <lineage>
        <taxon>Eukaryota</taxon>
        <taxon>Fungi</taxon>
        <taxon>Dikarya</taxon>
        <taxon>Ascomycota</taxon>
        <taxon>Pezizomycotina</taxon>
        <taxon>Leotiomycetes</taxon>
        <taxon>Helotiales</taxon>
        <taxon>Drepanopezizaceae</taxon>
        <taxon>Diplocarpon</taxon>
    </lineage>
</organism>
<dbReference type="AlphaFoldDB" id="A0A218Z679"/>
<feature type="region of interest" description="Disordered" evidence="1">
    <location>
        <begin position="82"/>
        <end position="101"/>
    </location>
</feature>
<proteinExistence type="predicted"/>
<evidence type="ECO:0000313" key="3">
    <source>
        <dbReference type="Proteomes" id="UP000242519"/>
    </source>
</evidence>
<feature type="region of interest" description="Disordered" evidence="1">
    <location>
        <begin position="247"/>
        <end position="289"/>
    </location>
</feature>
<reference evidence="2 3" key="1">
    <citation type="submission" date="2017-04" db="EMBL/GenBank/DDBJ databases">
        <title>Draft genome sequence of Marssonina coronaria NL1: causal agent of apple blotch.</title>
        <authorList>
            <person name="Cheng Q."/>
        </authorList>
    </citation>
    <scope>NUCLEOTIDE SEQUENCE [LARGE SCALE GENOMIC DNA]</scope>
    <source>
        <strain evidence="2 3">NL1</strain>
    </source>
</reference>
<name>A0A218Z679_9HELO</name>
<gene>
    <name evidence="2" type="ORF">B2J93_7150</name>
</gene>
<dbReference type="InParanoid" id="A0A218Z679"/>
<dbReference type="Proteomes" id="UP000242519">
    <property type="component" value="Unassembled WGS sequence"/>
</dbReference>